<evidence type="ECO:0000256" key="2">
    <source>
        <dbReference type="ARBA" id="ARBA00004496"/>
    </source>
</evidence>
<keyword evidence="9" id="KW-0809">Transit peptide</keyword>
<dbReference type="Proteomes" id="UP000475545">
    <property type="component" value="Unassembled WGS sequence"/>
</dbReference>
<evidence type="ECO:0000256" key="4">
    <source>
        <dbReference type="ARBA" id="ARBA00022475"/>
    </source>
</evidence>
<evidence type="ECO:0000256" key="6">
    <source>
        <dbReference type="ARBA" id="ARBA00022703"/>
    </source>
</evidence>
<name>A0A6L7GK52_9ACTN</name>
<comment type="catalytic activity">
    <reaction evidence="22">
        <text>dodecanoyl-CoA + H2O = dodecanoate + CoA + H(+)</text>
        <dbReference type="Rhea" id="RHEA:30135"/>
        <dbReference type="ChEBI" id="CHEBI:15377"/>
        <dbReference type="ChEBI" id="CHEBI:15378"/>
        <dbReference type="ChEBI" id="CHEBI:18262"/>
        <dbReference type="ChEBI" id="CHEBI:57287"/>
        <dbReference type="ChEBI" id="CHEBI:57375"/>
    </reaction>
    <physiologicalReaction direction="left-to-right" evidence="22">
        <dbReference type="Rhea" id="RHEA:30136"/>
    </physiologicalReaction>
</comment>
<evidence type="ECO:0000256" key="19">
    <source>
        <dbReference type="ARBA" id="ARBA00047588"/>
    </source>
</evidence>
<evidence type="ECO:0000313" key="27">
    <source>
        <dbReference type="Proteomes" id="UP000475545"/>
    </source>
</evidence>
<dbReference type="GO" id="GO:0006631">
    <property type="term" value="P:fatty acid metabolic process"/>
    <property type="evidence" value="ECO:0007669"/>
    <property type="project" value="UniProtKB-KW"/>
</dbReference>
<sequence length="218" mass="23581">MSDGSTGPEAASEIEEDPHEGGFRAHTAITTERGGPRYGEFSEQVRTLMDNVRYACPTPELADELIADFEKVNAKLAAARIDEWHSPSGTRIDLPARGNITLPPFEVTDVNDDGVFASVTFRDFHLGGNKAAHGGHVAVAFDDLGGYASAVAVQGVSRTAYLTVQYRSITPLNTPLQAHTWAEKVDGRKVFVKGTLHDGDRLCAEMDALFIKLNPGQQ</sequence>
<dbReference type="InterPro" id="IPR006683">
    <property type="entry name" value="Thioestr_dom"/>
</dbReference>
<evidence type="ECO:0000256" key="22">
    <source>
        <dbReference type="ARBA" id="ARBA00048074"/>
    </source>
</evidence>
<keyword evidence="10" id="KW-0443">Lipid metabolism</keyword>
<evidence type="ECO:0000256" key="24">
    <source>
        <dbReference type="SAM" id="MobiDB-lite"/>
    </source>
</evidence>
<reference evidence="26 27" key="1">
    <citation type="submission" date="2019-11" db="EMBL/GenBank/DDBJ databases">
        <title>Gordonia sp. nov., a novel actinobacterium isolated from mangrove soil in Hainan.</title>
        <authorList>
            <person name="Huang X."/>
            <person name="Xie Y."/>
            <person name="Chu X."/>
            <person name="Xiao K."/>
        </authorList>
    </citation>
    <scope>NUCLEOTIDE SEQUENCE [LARGE SCALE GENOMIC DNA]</scope>
    <source>
        <strain evidence="26 27">HNM0687</strain>
    </source>
</reference>
<organism evidence="26 27">
    <name type="scientific">Gordonia mangrovi</name>
    <dbReference type="NCBI Taxonomy" id="2665643"/>
    <lineage>
        <taxon>Bacteria</taxon>
        <taxon>Bacillati</taxon>
        <taxon>Actinomycetota</taxon>
        <taxon>Actinomycetes</taxon>
        <taxon>Mycobacteriales</taxon>
        <taxon>Gordoniaceae</taxon>
        <taxon>Gordonia</taxon>
    </lineage>
</organism>
<evidence type="ECO:0000256" key="3">
    <source>
        <dbReference type="ARBA" id="ARBA00004632"/>
    </source>
</evidence>
<keyword evidence="7" id="KW-0378">Hydrolase</keyword>
<comment type="subcellular location">
    <subcellularLocation>
        <location evidence="3">Cell projection</location>
        <location evidence="3">Ruffle membrane</location>
    </subcellularLocation>
    <subcellularLocation>
        <location evidence="2">Cytoplasm</location>
    </subcellularLocation>
    <subcellularLocation>
        <location evidence="1">Membrane</location>
        <topology evidence="1">Peripheral membrane protein</topology>
    </subcellularLocation>
</comment>
<comment type="catalytic activity">
    <reaction evidence="23">
        <text>tetradecanoyl-CoA + H2O = tetradecanoate + CoA + H(+)</text>
        <dbReference type="Rhea" id="RHEA:40119"/>
        <dbReference type="ChEBI" id="CHEBI:15377"/>
        <dbReference type="ChEBI" id="CHEBI:15378"/>
        <dbReference type="ChEBI" id="CHEBI:30807"/>
        <dbReference type="ChEBI" id="CHEBI:57287"/>
        <dbReference type="ChEBI" id="CHEBI:57385"/>
    </reaction>
    <physiologicalReaction direction="left-to-right" evidence="23">
        <dbReference type="Rhea" id="RHEA:40120"/>
    </physiologicalReaction>
</comment>
<dbReference type="GO" id="GO:0005737">
    <property type="term" value="C:cytoplasm"/>
    <property type="evidence" value="ECO:0007669"/>
    <property type="project" value="UniProtKB-SubCell"/>
</dbReference>
<comment type="catalytic activity">
    <reaction evidence="13">
        <text>(5Z,8Z,11Z,14Z)-eicosatetraenoyl-CoA + H2O = (5Z,8Z,11Z,14Z)-eicosatetraenoate + CoA + H(+)</text>
        <dbReference type="Rhea" id="RHEA:40151"/>
        <dbReference type="ChEBI" id="CHEBI:15377"/>
        <dbReference type="ChEBI" id="CHEBI:15378"/>
        <dbReference type="ChEBI" id="CHEBI:32395"/>
        <dbReference type="ChEBI" id="CHEBI:57287"/>
        <dbReference type="ChEBI" id="CHEBI:57368"/>
    </reaction>
    <physiologicalReaction direction="left-to-right" evidence="13">
        <dbReference type="Rhea" id="RHEA:40152"/>
    </physiologicalReaction>
</comment>
<dbReference type="GO" id="GO:0016020">
    <property type="term" value="C:membrane"/>
    <property type="evidence" value="ECO:0007669"/>
    <property type="project" value="UniProtKB-SubCell"/>
</dbReference>
<dbReference type="InterPro" id="IPR029069">
    <property type="entry name" value="HotDog_dom_sf"/>
</dbReference>
<keyword evidence="12" id="KW-0966">Cell projection</keyword>
<comment type="catalytic activity">
    <reaction evidence="20">
        <text>hexadecanoyl-CoA + H2O = hexadecanoate + CoA + H(+)</text>
        <dbReference type="Rhea" id="RHEA:16645"/>
        <dbReference type="ChEBI" id="CHEBI:7896"/>
        <dbReference type="ChEBI" id="CHEBI:15377"/>
        <dbReference type="ChEBI" id="CHEBI:15378"/>
        <dbReference type="ChEBI" id="CHEBI:57287"/>
        <dbReference type="ChEBI" id="CHEBI:57379"/>
        <dbReference type="EC" id="3.1.2.2"/>
    </reaction>
    <physiologicalReaction direction="left-to-right" evidence="20">
        <dbReference type="Rhea" id="RHEA:16646"/>
    </physiologicalReaction>
</comment>
<dbReference type="PANTHER" id="PTHR12418:SF19">
    <property type="entry name" value="ACYL-COENZYME A THIOESTERASE THEM4"/>
    <property type="match status" value="1"/>
</dbReference>
<dbReference type="InterPro" id="IPR052365">
    <property type="entry name" value="THEM4/THEM5_acyl-CoA_thioest"/>
</dbReference>
<evidence type="ECO:0000256" key="16">
    <source>
        <dbReference type="ARBA" id="ARBA00038848"/>
    </source>
</evidence>
<keyword evidence="5" id="KW-0963">Cytoplasm</keyword>
<dbReference type="Gene3D" id="3.10.129.10">
    <property type="entry name" value="Hotdog Thioesterase"/>
    <property type="match status" value="1"/>
</dbReference>
<feature type="domain" description="Thioesterase" evidence="25">
    <location>
        <begin position="131"/>
        <end position="201"/>
    </location>
</feature>
<evidence type="ECO:0000256" key="11">
    <source>
        <dbReference type="ARBA" id="ARBA00023136"/>
    </source>
</evidence>
<evidence type="ECO:0000256" key="21">
    <source>
        <dbReference type="ARBA" id="ARBA00047969"/>
    </source>
</evidence>
<dbReference type="CDD" id="cd03443">
    <property type="entry name" value="PaaI_thioesterase"/>
    <property type="match status" value="1"/>
</dbReference>
<dbReference type="EC" id="3.1.2.2" evidence="16"/>
<evidence type="ECO:0000256" key="15">
    <source>
        <dbReference type="ARBA" id="ARBA00038456"/>
    </source>
</evidence>
<dbReference type="RefSeq" id="WP_160900457.1">
    <property type="nucleotide sequence ID" value="NZ_CP102850.1"/>
</dbReference>
<evidence type="ECO:0000256" key="10">
    <source>
        <dbReference type="ARBA" id="ARBA00023098"/>
    </source>
</evidence>
<gene>
    <name evidence="26" type="ORF">GIY30_02855</name>
</gene>
<evidence type="ECO:0000256" key="5">
    <source>
        <dbReference type="ARBA" id="ARBA00022490"/>
    </source>
</evidence>
<comment type="catalytic activity">
    <reaction evidence="21">
        <text>decanoyl-CoA + H2O = decanoate + CoA + H(+)</text>
        <dbReference type="Rhea" id="RHEA:40059"/>
        <dbReference type="ChEBI" id="CHEBI:15377"/>
        <dbReference type="ChEBI" id="CHEBI:15378"/>
        <dbReference type="ChEBI" id="CHEBI:27689"/>
        <dbReference type="ChEBI" id="CHEBI:57287"/>
        <dbReference type="ChEBI" id="CHEBI:61430"/>
    </reaction>
    <physiologicalReaction direction="left-to-right" evidence="21">
        <dbReference type="Rhea" id="RHEA:40060"/>
    </physiologicalReaction>
</comment>
<evidence type="ECO:0000256" key="9">
    <source>
        <dbReference type="ARBA" id="ARBA00022946"/>
    </source>
</evidence>
<dbReference type="GO" id="GO:0016787">
    <property type="term" value="F:hydrolase activity"/>
    <property type="evidence" value="ECO:0007669"/>
    <property type="project" value="UniProtKB-KW"/>
</dbReference>
<evidence type="ECO:0000256" key="17">
    <source>
        <dbReference type="ARBA" id="ARBA00040123"/>
    </source>
</evidence>
<dbReference type="PANTHER" id="PTHR12418">
    <property type="entry name" value="ACYL-COENZYME A THIOESTERASE THEM4"/>
    <property type="match status" value="1"/>
</dbReference>
<evidence type="ECO:0000256" key="13">
    <source>
        <dbReference type="ARBA" id="ARBA00035852"/>
    </source>
</evidence>
<comment type="catalytic activity">
    <reaction evidence="19">
        <text>octanoyl-CoA + H2O = octanoate + CoA + H(+)</text>
        <dbReference type="Rhea" id="RHEA:30143"/>
        <dbReference type="ChEBI" id="CHEBI:15377"/>
        <dbReference type="ChEBI" id="CHEBI:15378"/>
        <dbReference type="ChEBI" id="CHEBI:25646"/>
        <dbReference type="ChEBI" id="CHEBI:57287"/>
        <dbReference type="ChEBI" id="CHEBI:57386"/>
    </reaction>
    <physiologicalReaction direction="left-to-right" evidence="19">
        <dbReference type="Rhea" id="RHEA:30144"/>
    </physiologicalReaction>
</comment>
<dbReference type="EMBL" id="WMBR01000001">
    <property type="protein sequence ID" value="MXP20299.1"/>
    <property type="molecule type" value="Genomic_DNA"/>
</dbReference>
<feature type="region of interest" description="Disordered" evidence="24">
    <location>
        <begin position="1"/>
        <end position="23"/>
    </location>
</feature>
<evidence type="ECO:0000256" key="14">
    <source>
        <dbReference type="ARBA" id="ARBA00037002"/>
    </source>
</evidence>
<comment type="similarity">
    <text evidence="15">Belongs to the THEM4/THEM5 thioesterase family.</text>
</comment>
<keyword evidence="27" id="KW-1185">Reference proteome</keyword>
<evidence type="ECO:0000256" key="7">
    <source>
        <dbReference type="ARBA" id="ARBA00022801"/>
    </source>
</evidence>
<evidence type="ECO:0000256" key="1">
    <source>
        <dbReference type="ARBA" id="ARBA00004170"/>
    </source>
</evidence>
<accession>A0A6L7GK52</accession>
<keyword evidence="11" id="KW-0472">Membrane</keyword>
<comment type="catalytic activity">
    <reaction evidence="14">
        <text>(9Z)-octadecenoyl-CoA + H2O = (9Z)-octadecenoate + CoA + H(+)</text>
        <dbReference type="Rhea" id="RHEA:40139"/>
        <dbReference type="ChEBI" id="CHEBI:15377"/>
        <dbReference type="ChEBI" id="CHEBI:15378"/>
        <dbReference type="ChEBI" id="CHEBI:30823"/>
        <dbReference type="ChEBI" id="CHEBI:57287"/>
        <dbReference type="ChEBI" id="CHEBI:57387"/>
    </reaction>
    <physiologicalReaction direction="left-to-right" evidence="14">
        <dbReference type="Rhea" id="RHEA:40140"/>
    </physiologicalReaction>
</comment>
<evidence type="ECO:0000256" key="8">
    <source>
        <dbReference type="ARBA" id="ARBA00022832"/>
    </source>
</evidence>
<evidence type="ECO:0000256" key="12">
    <source>
        <dbReference type="ARBA" id="ARBA00023273"/>
    </source>
</evidence>
<evidence type="ECO:0000256" key="20">
    <source>
        <dbReference type="ARBA" id="ARBA00047734"/>
    </source>
</evidence>
<keyword evidence="6" id="KW-0053">Apoptosis</keyword>
<dbReference type="Pfam" id="PF03061">
    <property type="entry name" value="4HBT"/>
    <property type="match status" value="1"/>
</dbReference>
<comment type="caution">
    <text evidence="26">The sequence shown here is derived from an EMBL/GenBank/DDBJ whole genome shotgun (WGS) entry which is preliminary data.</text>
</comment>
<protein>
    <recommendedName>
        <fullName evidence="17">Acyl-coenzyme A thioesterase THEM4</fullName>
        <ecNumber evidence="16">3.1.2.2</ecNumber>
    </recommendedName>
    <alternativeName>
        <fullName evidence="18">Thioesterase superfamily member 4</fullName>
    </alternativeName>
</protein>
<evidence type="ECO:0000313" key="26">
    <source>
        <dbReference type="EMBL" id="MXP20299.1"/>
    </source>
</evidence>
<keyword evidence="4" id="KW-1003">Cell membrane</keyword>
<evidence type="ECO:0000256" key="23">
    <source>
        <dbReference type="ARBA" id="ARBA00048180"/>
    </source>
</evidence>
<dbReference type="SUPFAM" id="SSF54637">
    <property type="entry name" value="Thioesterase/thiol ester dehydrase-isomerase"/>
    <property type="match status" value="1"/>
</dbReference>
<evidence type="ECO:0000256" key="18">
    <source>
        <dbReference type="ARBA" id="ARBA00043210"/>
    </source>
</evidence>
<dbReference type="AlphaFoldDB" id="A0A6L7GK52"/>
<keyword evidence="8" id="KW-0276">Fatty acid metabolism</keyword>
<proteinExistence type="inferred from homology"/>
<evidence type="ECO:0000259" key="25">
    <source>
        <dbReference type="Pfam" id="PF03061"/>
    </source>
</evidence>